<sequence>MILLSTQLFGDKFGTRMHIRWLSYVARLDDMGIYSWGSAALSWLYWCSCRVTNSHMVKLLFCLLTVHDDIREPFLFAVHVDAKQLVGCRVGSASRDTRDTTHGILESWQIHRTTVHESQMYISSGEMLLDLLGSEDLDAKFGGSRFIEKISVIMQEDDLARRKS</sequence>
<protein>
    <recommendedName>
        <fullName evidence="3">Aminotransferase-like plant mobile domain-containing protein</fullName>
    </recommendedName>
</protein>
<dbReference type="Proteomes" id="UP000289738">
    <property type="component" value="Chromosome A07"/>
</dbReference>
<evidence type="ECO:0000313" key="1">
    <source>
        <dbReference type="EMBL" id="RYR47061.1"/>
    </source>
</evidence>
<dbReference type="AlphaFoldDB" id="A0A445C886"/>
<reference evidence="1 2" key="1">
    <citation type="submission" date="2019-01" db="EMBL/GenBank/DDBJ databases">
        <title>Sequencing of cultivated peanut Arachis hypogaea provides insights into genome evolution and oil improvement.</title>
        <authorList>
            <person name="Chen X."/>
        </authorList>
    </citation>
    <scope>NUCLEOTIDE SEQUENCE [LARGE SCALE GENOMIC DNA]</scope>
    <source>
        <strain evidence="2">cv. Fuhuasheng</strain>
        <tissue evidence="1">Leaves</tissue>
    </source>
</reference>
<accession>A0A445C886</accession>
<evidence type="ECO:0000313" key="2">
    <source>
        <dbReference type="Proteomes" id="UP000289738"/>
    </source>
</evidence>
<gene>
    <name evidence="1" type="ORF">Ahy_A07g032973</name>
</gene>
<proteinExistence type="predicted"/>
<name>A0A445C886_ARAHY</name>
<evidence type="ECO:0008006" key="3">
    <source>
        <dbReference type="Google" id="ProtNLM"/>
    </source>
</evidence>
<keyword evidence="2" id="KW-1185">Reference proteome</keyword>
<organism evidence="1 2">
    <name type="scientific">Arachis hypogaea</name>
    <name type="common">Peanut</name>
    <dbReference type="NCBI Taxonomy" id="3818"/>
    <lineage>
        <taxon>Eukaryota</taxon>
        <taxon>Viridiplantae</taxon>
        <taxon>Streptophyta</taxon>
        <taxon>Embryophyta</taxon>
        <taxon>Tracheophyta</taxon>
        <taxon>Spermatophyta</taxon>
        <taxon>Magnoliopsida</taxon>
        <taxon>eudicotyledons</taxon>
        <taxon>Gunneridae</taxon>
        <taxon>Pentapetalae</taxon>
        <taxon>rosids</taxon>
        <taxon>fabids</taxon>
        <taxon>Fabales</taxon>
        <taxon>Fabaceae</taxon>
        <taxon>Papilionoideae</taxon>
        <taxon>50 kb inversion clade</taxon>
        <taxon>dalbergioids sensu lato</taxon>
        <taxon>Dalbergieae</taxon>
        <taxon>Pterocarpus clade</taxon>
        <taxon>Arachis</taxon>
    </lineage>
</organism>
<dbReference type="EMBL" id="SDMP01000007">
    <property type="protein sequence ID" value="RYR47061.1"/>
    <property type="molecule type" value="Genomic_DNA"/>
</dbReference>
<comment type="caution">
    <text evidence="1">The sequence shown here is derived from an EMBL/GenBank/DDBJ whole genome shotgun (WGS) entry which is preliminary data.</text>
</comment>